<feature type="region of interest" description="Disordered" evidence="1">
    <location>
        <begin position="1"/>
        <end position="74"/>
    </location>
</feature>
<feature type="region of interest" description="Disordered" evidence="1">
    <location>
        <begin position="145"/>
        <end position="170"/>
    </location>
</feature>
<proteinExistence type="predicted"/>
<dbReference type="AlphaFoldDB" id="A0A6J4SHT4"/>
<feature type="compositionally biased region" description="Basic and acidic residues" evidence="1">
    <location>
        <begin position="194"/>
        <end position="212"/>
    </location>
</feature>
<evidence type="ECO:0000256" key="1">
    <source>
        <dbReference type="SAM" id="MobiDB-lite"/>
    </source>
</evidence>
<feature type="compositionally biased region" description="Basic and acidic residues" evidence="1">
    <location>
        <begin position="34"/>
        <end position="43"/>
    </location>
</feature>
<gene>
    <name evidence="2" type="ORF">AVDCRST_MAG05-1976</name>
</gene>
<feature type="non-terminal residue" evidence="2">
    <location>
        <position position="341"/>
    </location>
</feature>
<feature type="compositionally biased region" description="Basic residues" evidence="1">
    <location>
        <begin position="1"/>
        <end position="10"/>
    </location>
</feature>
<feature type="region of interest" description="Disordered" evidence="1">
    <location>
        <begin position="316"/>
        <end position="341"/>
    </location>
</feature>
<accession>A0A6J4SHT4</accession>
<dbReference type="EMBL" id="CADCVM010000208">
    <property type="protein sequence ID" value="CAA9492685.1"/>
    <property type="molecule type" value="Genomic_DNA"/>
</dbReference>
<evidence type="ECO:0000313" key="2">
    <source>
        <dbReference type="EMBL" id="CAA9492685.1"/>
    </source>
</evidence>
<feature type="compositionally biased region" description="Basic residues" evidence="1">
    <location>
        <begin position="213"/>
        <end position="227"/>
    </location>
</feature>
<protein>
    <submittedName>
        <fullName evidence="2">Inositol transport system permease protein</fullName>
    </submittedName>
</protein>
<organism evidence="2">
    <name type="scientific">uncultured Rubrobacteraceae bacterium</name>
    <dbReference type="NCBI Taxonomy" id="349277"/>
    <lineage>
        <taxon>Bacteria</taxon>
        <taxon>Bacillati</taxon>
        <taxon>Actinomycetota</taxon>
        <taxon>Rubrobacteria</taxon>
        <taxon>Rubrobacterales</taxon>
        <taxon>Rubrobacteraceae</taxon>
        <taxon>environmental samples</taxon>
    </lineage>
</organism>
<feature type="compositionally biased region" description="Basic and acidic residues" evidence="1">
    <location>
        <begin position="65"/>
        <end position="74"/>
    </location>
</feature>
<feature type="region of interest" description="Disordered" evidence="1">
    <location>
        <begin position="194"/>
        <end position="248"/>
    </location>
</feature>
<reference evidence="2" key="1">
    <citation type="submission" date="2020-02" db="EMBL/GenBank/DDBJ databases">
        <authorList>
            <person name="Meier V. D."/>
        </authorList>
    </citation>
    <scope>NUCLEOTIDE SEQUENCE</scope>
    <source>
        <strain evidence="2">AVDCRST_MAG05</strain>
    </source>
</reference>
<feature type="non-terminal residue" evidence="2">
    <location>
        <position position="1"/>
    </location>
</feature>
<sequence length="341" mass="38154">DDRHPARRRAGAQGRHPGQAAGAPRVGRGGGGDTRLRVLRDSGRGLGVPNVRRDHRLPRGLGPARDTRDPGRAAHDLRRVRPLGRLDGRGRRHAHSHPYRRVRLAPLGGAAPGVRSRAAGRVPERLPGREDRPAVLYRDPGNALRAQGGEHRVHPPHHGPHPGLRRERRGELSCPVLYGRGRRRAGLGFLVGRSRGDRDLDPAQDHFRELDLRHRRGRGGGAQRRRAGQPGQDPALHVHGRGGDASRDAYRARRRVCRRAAGHALRVPGDHRHRDRGGAPHRRLRVRYRPDVRGAHLRDGQPGHLLYRREHRLVPGLSRRDAAHRRDRQQLYPQPGGEVEM</sequence>
<name>A0A6J4SHT4_9ACTN</name>